<dbReference type="EMBL" id="KZ303846">
    <property type="protein sequence ID" value="PHZ14285.1"/>
    <property type="molecule type" value="Genomic_DNA"/>
</dbReference>
<dbReference type="Proteomes" id="UP000242254">
    <property type="component" value="Unassembled WGS sequence"/>
</dbReference>
<proteinExistence type="predicted"/>
<protein>
    <submittedName>
        <fullName evidence="1">Uncharacterized protein</fullName>
    </submittedName>
</protein>
<organism evidence="1 2">
    <name type="scientific">Rhizopus microsporus ATCC 52813</name>
    <dbReference type="NCBI Taxonomy" id="1340429"/>
    <lineage>
        <taxon>Eukaryota</taxon>
        <taxon>Fungi</taxon>
        <taxon>Fungi incertae sedis</taxon>
        <taxon>Mucoromycota</taxon>
        <taxon>Mucoromycotina</taxon>
        <taxon>Mucoromycetes</taxon>
        <taxon>Mucorales</taxon>
        <taxon>Mucorineae</taxon>
        <taxon>Rhizopodaceae</taxon>
        <taxon>Rhizopus</taxon>
    </lineage>
</organism>
<accession>A0A2G4SZT2</accession>
<evidence type="ECO:0000313" key="2">
    <source>
        <dbReference type="Proteomes" id="UP000242254"/>
    </source>
</evidence>
<name>A0A2G4SZT2_RHIZD</name>
<dbReference type="RefSeq" id="XP_023467993.1">
    <property type="nucleotide sequence ID" value="XM_023608515.1"/>
</dbReference>
<keyword evidence="2" id="KW-1185">Reference proteome</keyword>
<dbReference type="GeneID" id="35439505"/>
<gene>
    <name evidence="1" type="ORF">RHIMIDRAFT_236266</name>
</gene>
<evidence type="ECO:0000313" key="1">
    <source>
        <dbReference type="EMBL" id="PHZ14285.1"/>
    </source>
</evidence>
<reference evidence="1 2" key="1">
    <citation type="journal article" date="2016" name="Proc. Natl. Acad. Sci. U.S.A.">
        <title>Lipid metabolic changes in an early divergent fungus govern the establishment of a mutualistic symbiosis with endobacteria.</title>
        <authorList>
            <person name="Lastovetsky O.A."/>
            <person name="Gaspar M.L."/>
            <person name="Mondo S.J."/>
            <person name="LaButti K.M."/>
            <person name="Sandor L."/>
            <person name="Grigoriev I.V."/>
            <person name="Henry S.A."/>
            <person name="Pawlowska T.E."/>
        </authorList>
    </citation>
    <scope>NUCLEOTIDE SEQUENCE [LARGE SCALE GENOMIC DNA]</scope>
    <source>
        <strain evidence="1 2">ATCC 52813</strain>
    </source>
</reference>
<dbReference type="AlphaFoldDB" id="A0A2G4SZT2"/>
<sequence length="138" mass="15152">MKLPVMPIGEDFSETELCSWFVKPFVSGIFDDLDNDTYLCWTNEPTLEAKSMRESNGRPDICITKFCGVQAKKAVKGRGTLSAIAIGLSGLASLLFDAAFPQFDPKASQSNSNKFKTNATSFFSANEYWPTVDDSNTA</sequence>